<dbReference type="Gene3D" id="3.30.40.10">
    <property type="entry name" value="Zinc/RING finger domain, C3HC4 (zinc finger)"/>
    <property type="match status" value="1"/>
</dbReference>
<feature type="compositionally biased region" description="Low complexity" evidence="9">
    <location>
        <begin position="253"/>
        <end position="268"/>
    </location>
</feature>
<dbReference type="InterPro" id="IPR039525">
    <property type="entry name" value="RNF126-like_zinc-ribbon"/>
</dbReference>
<dbReference type="Pfam" id="PF13639">
    <property type="entry name" value="zf-RING_2"/>
    <property type="match status" value="1"/>
</dbReference>
<feature type="region of interest" description="Disordered" evidence="9">
    <location>
        <begin position="430"/>
        <end position="485"/>
    </location>
</feature>
<dbReference type="CDD" id="cd16667">
    <property type="entry name" value="RING-H2_RNF126-like"/>
    <property type="match status" value="1"/>
</dbReference>
<feature type="compositionally biased region" description="Low complexity" evidence="9">
    <location>
        <begin position="451"/>
        <end position="462"/>
    </location>
</feature>
<dbReference type="EMBL" id="JBANQN010000006">
    <property type="protein sequence ID" value="KAK6787797.1"/>
    <property type="molecule type" value="Genomic_DNA"/>
</dbReference>
<keyword evidence="6" id="KW-0833">Ubl conjugation pathway</keyword>
<proteinExistence type="predicted"/>
<evidence type="ECO:0000259" key="10">
    <source>
        <dbReference type="PROSITE" id="PS50089"/>
    </source>
</evidence>
<comment type="caution">
    <text evidence="11">The sequence shown here is derived from an EMBL/GenBank/DDBJ whole genome shotgun (WGS) entry which is preliminary data.</text>
</comment>
<dbReference type="GO" id="GO:0061630">
    <property type="term" value="F:ubiquitin protein ligase activity"/>
    <property type="evidence" value="ECO:0007669"/>
    <property type="project" value="UniProtKB-EC"/>
</dbReference>
<dbReference type="PROSITE" id="PS50089">
    <property type="entry name" value="ZF_RING_2"/>
    <property type="match status" value="1"/>
</dbReference>
<keyword evidence="5 8" id="KW-0863">Zinc-finger</keyword>
<organism evidence="11 12">
    <name type="scientific">Solanum bulbocastanum</name>
    <name type="common">Wild potato</name>
    <dbReference type="NCBI Taxonomy" id="147425"/>
    <lineage>
        <taxon>Eukaryota</taxon>
        <taxon>Viridiplantae</taxon>
        <taxon>Streptophyta</taxon>
        <taxon>Embryophyta</taxon>
        <taxon>Tracheophyta</taxon>
        <taxon>Spermatophyta</taxon>
        <taxon>Magnoliopsida</taxon>
        <taxon>eudicotyledons</taxon>
        <taxon>Gunneridae</taxon>
        <taxon>Pentapetalae</taxon>
        <taxon>asterids</taxon>
        <taxon>lamiids</taxon>
        <taxon>Solanales</taxon>
        <taxon>Solanaceae</taxon>
        <taxon>Solanoideae</taxon>
        <taxon>Solaneae</taxon>
        <taxon>Solanum</taxon>
    </lineage>
</organism>
<dbReference type="FunFam" id="3.30.40.10:FF:000022">
    <property type="entry name" value="E3 ubiquitin-protein ligase RING1-like"/>
    <property type="match status" value="1"/>
</dbReference>
<feature type="compositionally biased region" description="Low complexity" evidence="9">
    <location>
        <begin position="305"/>
        <end position="315"/>
    </location>
</feature>
<dbReference type="SMART" id="SM00184">
    <property type="entry name" value="RING"/>
    <property type="match status" value="1"/>
</dbReference>
<evidence type="ECO:0000256" key="6">
    <source>
        <dbReference type="ARBA" id="ARBA00022786"/>
    </source>
</evidence>
<evidence type="ECO:0000256" key="2">
    <source>
        <dbReference type="ARBA" id="ARBA00012483"/>
    </source>
</evidence>
<protein>
    <recommendedName>
        <fullName evidence="2">RING-type E3 ubiquitin transferase</fullName>
        <ecNumber evidence="2">2.3.2.27</ecNumber>
    </recommendedName>
</protein>
<dbReference type="EC" id="2.3.2.27" evidence="2"/>
<dbReference type="Pfam" id="PF14369">
    <property type="entry name" value="Zn_ribbon_19"/>
    <property type="match status" value="1"/>
</dbReference>
<evidence type="ECO:0000256" key="1">
    <source>
        <dbReference type="ARBA" id="ARBA00000900"/>
    </source>
</evidence>
<evidence type="ECO:0000256" key="4">
    <source>
        <dbReference type="ARBA" id="ARBA00022723"/>
    </source>
</evidence>
<dbReference type="PANTHER" id="PTHR15710">
    <property type="entry name" value="E3 UBIQUITIN-PROTEIN LIGASE PRAJA"/>
    <property type="match status" value="1"/>
</dbReference>
<name>A0AAN8YCT3_SOLBU</name>
<sequence length="485" mass="50116">MSSAGNSGGGEMAGNSPQNYYCYGCQSTVSLTPLPNSELSCPNCNGTFLEESQTVPPPDPVTGDNPFGDDSSFSFPTGSGNGGGDELPALFDGGALFGQSPVELDPVTFINSYLRDGDATIQLLLENNLIRGGGSENGLPENFGDYFVGPDLEQLIHQLAESDLNMFGTPPAAKWAVSGLPDVKVSDELLNSDLSQCAVCKDGFKLDELVKQMPCKHMYHNDCILPWLEMRNSCPVCRFELPTDDSDYENMRSRNANNGNNGGLFSLGSEGGGNQGNPRTVDSNGGLFSLGSEGGGNQGNRRTVDSNGGLSSLDSEGGGNQGNARTVESNAGLFSLGSEGGGNQGNRGTVDRNGGLFSLGSEVGGNQGNARTVESNGGLFSLGSEGGGNQGNARTVESYAGLFSLGAEGGGNQDNPRTVERRVRISLTGLLRGLQPHAETSNSTGGGGSNDGVNNDGNSSSSDDTHGEPNPRPGGQGQANQEDLV</sequence>
<dbReference type="InterPro" id="IPR001841">
    <property type="entry name" value="Znf_RING"/>
</dbReference>
<reference evidence="11 12" key="1">
    <citation type="submission" date="2024-02" db="EMBL/GenBank/DDBJ databases">
        <title>de novo genome assembly of Solanum bulbocastanum strain 11H21.</title>
        <authorList>
            <person name="Hosaka A.J."/>
        </authorList>
    </citation>
    <scope>NUCLEOTIDE SEQUENCE [LARGE SCALE GENOMIC DNA]</scope>
    <source>
        <tissue evidence="11">Young leaves</tissue>
    </source>
</reference>
<keyword evidence="7" id="KW-0862">Zinc</keyword>
<keyword evidence="3" id="KW-0808">Transferase</keyword>
<evidence type="ECO:0000256" key="8">
    <source>
        <dbReference type="PROSITE-ProRule" id="PRU00175"/>
    </source>
</evidence>
<evidence type="ECO:0000256" key="7">
    <source>
        <dbReference type="ARBA" id="ARBA00022833"/>
    </source>
</evidence>
<feature type="region of interest" description="Disordered" evidence="9">
    <location>
        <begin position="250"/>
        <end position="372"/>
    </location>
</feature>
<comment type="catalytic activity">
    <reaction evidence="1">
        <text>S-ubiquitinyl-[E2 ubiquitin-conjugating enzyme]-L-cysteine + [acceptor protein]-L-lysine = [E2 ubiquitin-conjugating enzyme]-L-cysteine + N(6)-ubiquitinyl-[acceptor protein]-L-lysine.</text>
        <dbReference type="EC" id="2.3.2.27"/>
    </reaction>
</comment>
<keyword evidence="4" id="KW-0479">Metal-binding</keyword>
<dbReference type="SUPFAM" id="SSF57850">
    <property type="entry name" value="RING/U-box"/>
    <property type="match status" value="1"/>
</dbReference>
<dbReference type="GO" id="GO:0005737">
    <property type="term" value="C:cytoplasm"/>
    <property type="evidence" value="ECO:0007669"/>
    <property type="project" value="TreeGrafter"/>
</dbReference>
<dbReference type="GO" id="GO:0008270">
    <property type="term" value="F:zinc ion binding"/>
    <property type="evidence" value="ECO:0007669"/>
    <property type="project" value="UniProtKB-KW"/>
</dbReference>
<dbReference type="AlphaFoldDB" id="A0AAN8YCT3"/>
<keyword evidence="12" id="KW-1185">Reference proteome</keyword>
<dbReference type="InterPro" id="IPR013083">
    <property type="entry name" value="Znf_RING/FYVE/PHD"/>
</dbReference>
<feature type="region of interest" description="Disordered" evidence="9">
    <location>
        <begin position="51"/>
        <end position="86"/>
    </location>
</feature>
<evidence type="ECO:0000256" key="5">
    <source>
        <dbReference type="ARBA" id="ARBA00022771"/>
    </source>
</evidence>
<evidence type="ECO:0000256" key="3">
    <source>
        <dbReference type="ARBA" id="ARBA00022679"/>
    </source>
</evidence>
<feature type="domain" description="RING-type" evidence="10">
    <location>
        <begin position="197"/>
        <end position="238"/>
    </location>
</feature>
<accession>A0AAN8YCT3</accession>
<gene>
    <name evidence="11" type="ORF">RDI58_016322</name>
</gene>
<evidence type="ECO:0000313" key="11">
    <source>
        <dbReference type="EMBL" id="KAK6787797.1"/>
    </source>
</evidence>
<dbReference type="Proteomes" id="UP001371456">
    <property type="component" value="Unassembled WGS sequence"/>
</dbReference>
<evidence type="ECO:0000256" key="9">
    <source>
        <dbReference type="SAM" id="MobiDB-lite"/>
    </source>
</evidence>
<evidence type="ECO:0000313" key="12">
    <source>
        <dbReference type="Proteomes" id="UP001371456"/>
    </source>
</evidence>
<dbReference type="GO" id="GO:0016567">
    <property type="term" value="P:protein ubiquitination"/>
    <property type="evidence" value="ECO:0007669"/>
    <property type="project" value="TreeGrafter"/>
</dbReference>
<dbReference type="PANTHER" id="PTHR15710:SF244">
    <property type="entry name" value="RING-TYPE E3 UBIQUITIN TRANSFERASE"/>
    <property type="match status" value="1"/>
</dbReference>